<dbReference type="PANTHER" id="PTHR42718:SF46">
    <property type="entry name" value="BLR6921 PROTEIN"/>
    <property type="match status" value="1"/>
</dbReference>
<dbReference type="InterPro" id="IPR036259">
    <property type="entry name" value="MFS_trans_sf"/>
</dbReference>
<feature type="transmembrane region" description="Helical" evidence="7">
    <location>
        <begin position="109"/>
        <end position="131"/>
    </location>
</feature>
<feature type="transmembrane region" description="Helical" evidence="7">
    <location>
        <begin position="342"/>
        <end position="361"/>
    </location>
</feature>
<dbReference type="AlphaFoldDB" id="A0A931EVS8"/>
<name>A0A931EVS8_9ACTN</name>
<feature type="transmembrane region" description="Helical" evidence="7">
    <location>
        <begin position="432"/>
        <end position="457"/>
    </location>
</feature>
<dbReference type="GO" id="GO:0022857">
    <property type="term" value="F:transmembrane transporter activity"/>
    <property type="evidence" value="ECO:0007669"/>
    <property type="project" value="InterPro"/>
</dbReference>
<dbReference type="Proteomes" id="UP000605361">
    <property type="component" value="Unassembled WGS sequence"/>
</dbReference>
<feature type="transmembrane region" description="Helical" evidence="7">
    <location>
        <begin position="271"/>
        <end position="292"/>
    </location>
</feature>
<comment type="subcellular location">
    <subcellularLocation>
        <location evidence="1">Cell membrane</location>
        <topology evidence="1">Multi-pass membrane protein</topology>
    </subcellularLocation>
</comment>
<feature type="transmembrane region" description="Helical" evidence="7">
    <location>
        <begin position="227"/>
        <end position="251"/>
    </location>
</feature>
<evidence type="ECO:0000256" key="6">
    <source>
        <dbReference type="ARBA" id="ARBA00023136"/>
    </source>
</evidence>
<evidence type="ECO:0000256" key="5">
    <source>
        <dbReference type="ARBA" id="ARBA00022989"/>
    </source>
</evidence>
<organism evidence="9 10">
    <name type="scientific">Nonomuraea cypriaca</name>
    <dbReference type="NCBI Taxonomy" id="1187855"/>
    <lineage>
        <taxon>Bacteria</taxon>
        <taxon>Bacillati</taxon>
        <taxon>Actinomycetota</taxon>
        <taxon>Actinomycetes</taxon>
        <taxon>Streptosporangiales</taxon>
        <taxon>Streptosporangiaceae</taxon>
        <taxon>Nonomuraea</taxon>
    </lineage>
</organism>
<dbReference type="Gene3D" id="1.20.1250.20">
    <property type="entry name" value="MFS general substrate transporter like domains"/>
    <property type="match status" value="2"/>
</dbReference>
<dbReference type="GO" id="GO:0005886">
    <property type="term" value="C:plasma membrane"/>
    <property type="evidence" value="ECO:0007669"/>
    <property type="project" value="UniProtKB-SubCell"/>
</dbReference>
<keyword evidence="5 7" id="KW-1133">Transmembrane helix</keyword>
<evidence type="ECO:0000256" key="1">
    <source>
        <dbReference type="ARBA" id="ARBA00004651"/>
    </source>
</evidence>
<feature type="transmembrane region" description="Helical" evidence="7">
    <location>
        <begin position="367"/>
        <end position="385"/>
    </location>
</feature>
<feature type="transmembrane region" description="Helical" evidence="7">
    <location>
        <begin position="86"/>
        <end position="103"/>
    </location>
</feature>
<protein>
    <submittedName>
        <fullName evidence="9">MFS transporter</fullName>
    </submittedName>
</protein>
<feature type="domain" description="Major facilitator superfamily (MFS) profile" evidence="8">
    <location>
        <begin position="20"/>
        <end position="459"/>
    </location>
</feature>
<feature type="transmembrane region" description="Helical" evidence="7">
    <location>
        <begin position="143"/>
        <end position="165"/>
    </location>
</feature>
<feature type="transmembrane region" description="Helical" evidence="7">
    <location>
        <begin position="406"/>
        <end position="426"/>
    </location>
</feature>
<keyword evidence="3" id="KW-1003">Cell membrane</keyword>
<evidence type="ECO:0000313" key="10">
    <source>
        <dbReference type="Proteomes" id="UP000605361"/>
    </source>
</evidence>
<evidence type="ECO:0000313" key="9">
    <source>
        <dbReference type="EMBL" id="MBF8185959.1"/>
    </source>
</evidence>
<dbReference type="RefSeq" id="WP_195894938.1">
    <property type="nucleotide sequence ID" value="NZ_JADOGI010000020.1"/>
</dbReference>
<keyword evidence="10" id="KW-1185">Reference proteome</keyword>
<dbReference type="PROSITE" id="PS50850">
    <property type="entry name" value="MFS"/>
    <property type="match status" value="1"/>
</dbReference>
<feature type="transmembrane region" description="Helical" evidence="7">
    <location>
        <begin position="55"/>
        <end position="74"/>
    </location>
</feature>
<dbReference type="InterPro" id="IPR020846">
    <property type="entry name" value="MFS_dom"/>
</dbReference>
<dbReference type="InterPro" id="IPR011701">
    <property type="entry name" value="MFS"/>
</dbReference>
<feature type="transmembrane region" description="Helical" evidence="7">
    <location>
        <begin position="20"/>
        <end position="43"/>
    </location>
</feature>
<keyword evidence="4 7" id="KW-0812">Transmembrane</keyword>
<evidence type="ECO:0000259" key="8">
    <source>
        <dbReference type="PROSITE" id="PS50850"/>
    </source>
</evidence>
<evidence type="ECO:0000256" key="3">
    <source>
        <dbReference type="ARBA" id="ARBA00022475"/>
    </source>
</evidence>
<feature type="transmembrane region" description="Helical" evidence="7">
    <location>
        <begin position="171"/>
        <end position="191"/>
    </location>
</feature>
<keyword evidence="2" id="KW-0813">Transport</keyword>
<sequence length="465" mass="47269">MATAVVSTPRDTSSRNPWPAVVALAFAASIAALQNTAVVPLLPVLQRELQAPLSAVSWTLTLNLLVAAVSTPLLSRFGDMYGRRRMILGAMALLVIGSVLAALSTSLTWLIVARVLMGFVSALVPLSIGVVRDSLPRQQLPTGIGVLSATMGFGSGLGMIMAGFASDDWHLVFWATAGISLVAAVIVALLVRGDAPAGKGRPDLLGAALLAAWLVALLLAISEGGSWGWTSLGVLGLFAAAAVLAAVWVLVERRVAEPLVEIAMLAHRGTIGATVASMLLGLAFFTLMTGISSFAQTPGGAGYGFGASTLQVGLFLLPSTVVMLVFSLFAGRFMRRFQASSMVAAGSAVTGLAGLWLLIAHDRPADLYLAAAIMGVGLGIGYAALGTMAIEHVDPGKTALAAGVNALVRIVGGSTAGAMIAAILAARPGEGGYQWVFGVAAVAGGVAAVFAATYGALNRRALAAA</sequence>
<dbReference type="Pfam" id="PF07690">
    <property type="entry name" value="MFS_1"/>
    <property type="match status" value="2"/>
</dbReference>
<comment type="caution">
    <text evidence="9">The sequence shown here is derived from an EMBL/GenBank/DDBJ whole genome shotgun (WGS) entry which is preliminary data.</text>
</comment>
<dbReference type="PANTHER" id="PTHR42718">
    <property type="entry name" value="MAJOR FACILITATOR SUPERFAMILY MULTIDRUG TRANSPORTER MFSC"/>
    <property type="match status" value="1"/>
</dbReference>
<gene>
    <name evidence="9" type="ORF">ITP53_09415</name>
</gene>
<proteinExistence type="predicted"/>
<feature type="transmembrane region" description="Helical" evidence="7">
    <location>
        <begin position="312"/>
        <end position="330"/>
    </location>
</feature>
<evidence type="ECO:0000256" key="7">
    <source>
        <dbReference type="SAM" id="Phobius"/>
    </source>
</evidence>
<dbReference type="SUPFAM" id="SSF103473">
    <property type="entry name" value="MFS general substrate transporter"/>
    <property type="match status" value="2"/>
</dbReference>
<evidence type="ECO:0000256" key="2">
    <source>
        <dbReference type="ARBA" id="ARBA00022448"/>
    </source>
</evidence>
<accession>A0A931EVS8</accession>
<reference evidence="9" key="1">
    <citation type="submission" date="2020-11" db="EMBL/GenBank/DDBJ databases">
        <title>Whole-genome analyses of Nonomuraea sp. K274.</title>
        <authorList>
            <person name="Veyisoglu A."/>
        </authorList>
    </citation>
    <scope>NUCLEOTIDE SEQUENCE</scope>
    <source>
        <strain evidence="9">K274</strain>
    </source>
</reference>
<keyword evidence="6 7" id="KW-0472">Membrane</keyword>
<dbReference type="EMBL" id="JADOGI010000020">
    <property type="protein sequence ID" value="MBF8185959.1"/>
    <property type="molecule type" value="Genomic_DNA"/>
</dbReference>
<feature type="transmembrane region" description="Helical" evidence="7">
    <location>
        <begin position="203"/>
        <end position="221"/>
    </location>
</feature>
<evidence type="ECO:0000256" key="4">
    <source>
        <dbReference type="ARBA" id="ARBA00022692"/>
    </source>
</evidence>